<dbReference type="AlphaFoldDB" id="A0A2S7CUK3"/>
<dbReference type="InterPro" id="IPR037401">
    <property type="entry name" value="SnoaL-like"/>
</dbReference>
<dbReference type="PANTHER" id="PTHR41252">
    <property type="entry name" value="BLR2505 PROTEIN"/>
    <property type="match status" value="1"/>
</dbReference>
<feature type="domain" description="SnoaL-like" evidence="1">
    <location>
        <begin position="8"/>
        <end position="114"/>
    </location>
</feature>
<comment type="caution">
    <text evidence="2">The sequence shown here is derived from an EMBL/GenBank/DDBJ whole genome shotgun (WGS) entry which is preliminary data.</text>
</comment>
<dbReference type="Pfam" id="PF12680">
    <property type="entry name" value="SnoaL_2"/>
    <property type="match status" value="1"/>
</dbReference>
<name>A0A2S7CUK3_9XANT</name>
<organism evidence="2 3">
    <name type="scientific">Xanthomonas pisi</name>
    <dbReference type="NCBI Taxonomy" id="56457"/>
    <lineage>
        <taxon>Bacteria</taxon>
        <taxon>Pseudomonadati</taxon>
        <taxon>Pseudomonadota</taxon>
        <taxon>Gammaproteobacteria</taxon>
        <taxon>Lysobacterales</taxon>
        <taxon>Lysobacteraceae</taxon>
        <taxon>Xanthomonas</taxon>
    </lineage>
</organism>
<dbReference type="RefSeq" id="WP_046963545.1">
    <property type="nucleotide sequence ID" value="NZ_MDEI01000027.1"/>
</dbReference>
<dbReference type="EMBL" id="MDEI01000027">
    <property type="protein sequence ID" value="PPU65277.1"/>
    <property type="molecule type" value="Genomic_DNA"/>
</dbReference>
<protein>
    <submittedName>
        <fullName evidence="2">DUF4440 domain-containing protein</fullName>
    </submittedName>
</protein>
<reference evidence="3" key="1">
    <citation type="submission" date="2016-08" db="EMBL/GenBank/DDBJ databases">
        <authorList>
            <person name="Merda D."/>
            <person name="Briand M."/>
            <person name="Taghouti G."/>
            <person name="Carrere S."/>
            <person name="Gouzy J."/>
            <person name="Portier P."/>
            <person name="Jacques M.-A."/>
            <person name="Fischer-Le Saux M."/>
        </authorList>
    </citation>
    <scope>NUCLEOTIDE SEQUENCE [LARGE SCALE GENOMIC DNA]</scope>
    <source>
        <strain evidence="3">CFBP4643</strain>
    </source>
</reference>
<dbReference type="OrthoDB" id="8451859at2"/>
<gene>
    <name evidence="2" type="ORF">XpiCFBP4643_20885</name>
</gene>
<evidence type="ECO:0000259" key="1">
    <source>
        <dbReference type="Pfam" id="PF12680"/>
    </source>
</evidence>
<proteinExistence type="predicted"/>
<sequence length="136" mass="15018">MKTNLDIIRATYEGSSEDNGKHLSAALAPDATWTEAAGFPYAGTYTGPADVFKHVFHRLATEWVGYKAEVHTYLADRDHVAAFGVYSGTYAKTGKFMRATFAHLYRLKDGKIQSMEQYVDSLMVHHAIAGVEGQQA</sequence>
<dbReference type="Gene3D" id="3.10.450.50">
    <property type="match status" value="1"/>
</dbReference>
<dbReference type="PANTHER" id="PTHR41252:SF1">
    <property type="entry name" value="BLR2505 PROTEIN"/>
    <property type="match status" value="1"/>
</dbReference>
<keyword evidence="3" id="KW-1185">Reference proteome</keyword>
<dbReference type="InterPro" id="IPR032710">
    <property type="entry name" value="NTF2-like_dom_sf"/>
</dbReference>
<accession>A0A2S7CUK3</accession>
<dbReference type="SUPFAM" id="SSF54427">
    <property type="entry name" value="NTF2-like"/>
    <property type="match status" value="1"/>
</dbReference>
<evidence type="ECO:0000313" key="2">
    <source>
        <dbReference type="EMBL" id="PPU65277.1"/>
    </source>
</evidence>
<evidence type="ECO:0000313" key="3">
    <source>
        <dbReference type="Proteomes" id="UP000238191"/>
    </source>
</evidence>
<dbReference type="Proteomes" id="UP000238191">
    <property type="component" value="Unassembled WGS sequence"/>
</dbReference>